<dbReference type="EMBL" id="LQRT01000005">
    <property type="protein sequence ID" value="KZS41335.1"/>
    <property type="molecule type" value="Genomic_DNA"/>
</dbReference>
<dbReference type="OrthoDB" id="1163293at2"/>
<dbReference type="Gene3D" id="3.30.2310.20">
    <property type="entry name" value="RelE-like"/>
    <property type="match status" value="1"/>
</dbReference>
<name>A0A163BF92_9FLAO</name>
<dbReference type="Proteomes" id="UP000076715">
    <property type="component" value="Unassembled WGS sequence"/>
</dbReference>
<evidence type="ECO:0000313" key="1">
    <source>
        <dbReference type="EMBL" id="KZS41335.1"/>
    </source>
</evidence>
<dbReference type="AlphaFoldDB" id="A0A163BF92"/>
<organism evidence="1 2">
    <name type="scientific">Aquimarina aggregata</name>
    <dbReference type="NCBI Taxonomy" id="1642818"/>
    <lineage>
        <taxon>Bacteria</taxon>
        <taxon>Pseudomonadati</taxon>
        <taxon>Bacteroidota</taxon>
        <taxon>Flavobacteriia</taxon>
        <taxon>Flavobacteriales</taxon>
        <taxon>Flavobacteriaceae</taxon>
        <taxon>Aquimarina</taxon>
    </lineage>
</organism>
<protein>
    <recommendedName>
        <fullName evidence="3">Plasmid stabilization protein</fullName>
    </recommendedName>
</protein>
<dbReference type="RefSeq" id="WP_066312083.1">
    <property type="nucleotide sequence ID" value="NZ_LQRT01000005.1"/>
</dbReference>
<comment type="caution">
    <text evidence="1">The sequence shown here is derived from an EMBL/GenBank/DDBJ whole genome shotgun (WGS) entry which is preliminary data.</text>
</comment>
<keyword evidence="2" id="KW-1185">Reference proteome</keyword>
<proteinExistence type="predicted"/>
<dbReference type="STRING" id="1642818.AWE51_21770"/>
<sequence>MQTKISMQFATDFKNVNDNSLDLKVKDVLQSLKNANRIDALPQFRKIDGATGVYKMSIGFYILIGVITSEDEITLSRFLHRNQVTNVVNKFK</sequence>
<accession>A0A163BF92</accession>
<reference evidence="1 2" key="1">
    <citation type="submission" date="2016-01" db="EMBL/GenBank/DDBJ databases">
        <title>The draft genome sequence of Aquimarina sp. RZW4-3-2.</title>
        <authorList>
            <person name="Wang Y."/>
        </authorList>
    </citation>
    <scope>NUCLEOTIDE SEQUENCE [LARGE SCALE GENOMIC DNA]</scope>
    <source>
        <strain evidence="1 2">RZW4-3-2</strain>
    </source>
</reference>
<gene>
    <name evidence="1" type="ORF">AWE51_21770</name>
</gene>
<evidence type="ECO:0000313" key="2">
    <source>
        <dbReference type="Proteomes" id="UP000076715"/>
    </source>
</evidence>
<dbReference type="InterPro" id="IPR035093">
    <property type="entry name" value="RelE/ParE_toxin_dom_sf"/>
</dbReference>
<evidence type="ECO:0008006" key="3">
    <source>
        <dbReference type="Google" id="ProtNLM"/>
    </source>
</evidence>